<dbReference type="GO" id="GO:0003676">
    <property type="term" value="F:nucleic acid binding"/>
    <property type="evidence" value="ECO:0007669"/>
    <property type="project" value="InterPro"/>
</dbReference>
<proteinExistence type="predicted"/>
<dbReference type="AlphaFoldDB" id="A0A6P3VJ66"/>
<keyword evidence="4" id="KW-1185">Reference proteome</keyword>
<feature type="compositionally biased region" description="Acidic residues" evidence="2">
    <location>
        <begin position="282"/>
        <end position="298"/>
    </location>
</feature>
<evidence type="ECO:0000259" key="3">
    <source>
        <dbReference type="PROSITE" id="PS50174"/>
    </source>
</evidence>
<dbReference type="InterPro" id="IPR050656">
    <property type="entry name" value="PINX1"/>
</dbReference>
<dbReference type="RefSeq" id="XP_012673633.2">
    <property type="nucleotide sequence ID" value="XM_012818179.3"/>
</dbReference>
<feature type="compositionally biased region" description="Basic and acidic residues" evidence="2">
    <location>
        <begin position="423"/>
        <end position="435"/>
    </location>
</feature>
<feature type="domain" description="G-patch" evidence="3">
    <location>
        <begin position="11"/>
        <end position="57"/>
    </location>
</feature>
<feature type="compositionally biased region" description="Basic residues" evidence="2">
    <location>
        <begin position="234"/>
        <end position="245"/>
    </location>
</feature>
<evidence type="ECO:0000256" key="2">
    <source>
        <dbReference type="SAM" id="MobiDB-lite"/>
    </source>
</evidence>
<feature type="compositionally biased region" description="Basic residues" evidence="2">
    <location>
        <begin position="457"/>
        <end position="466"/>
    </location>
</feature>
<dbReference type="GO" id="GO:0005730">
    <property type="term" value="C:nucleolus"/>
    <property type="evidence" value="ECO:0007669"/>
    <property type="project" value="TreeGrafter"/>
</dbReference>
<dbReference type="Pfam" id="PF01585">
    <property type="entry name" value="G-patch"/>
    <property type="match status" value="1"/>
</dbReference>
<dbReference type="SMART" id="SM00443">
    <property type="entry name" value="G_patch"/>
    <property type="match status" value="1"/>
</dbReference>
<sequence>MAEAISEKSRVRTFAEQQMLRHGWQPGKGLGRHEDGMSEPIKVKVKCGKGGVGHNLGEQFTFKWWDHVFNKASSNLSVESGQDGITVKKVNDDEEEKGMISNKRPLKAMLSKDMAYGRFVKSATLLSGEEQPEQRASSSDDSSDSEDDDDDRKLDLSSAAHLTDAELLKVCGGRTAHKGARHGLTMNAKLARLEQQEQEFMAKYGKKATAVAPCTEPPTLPATQSSSNEDGAPKKTKPKKEKKKRSEAEEIQDSVVVLEIPDIPDEGRKQKRKKKKSSAEQTDTDAGEAPLEDQQADDAESKKKKKKKKKRSRNQETEETNGEDFKDDVTIVTAEEPIADQSAATDVDFQKTSKKKRSKKSLSGVANGVASVASGHHTDTIHGCEEDCEVTAEAKEECPVHQQELVDVGPKKTKTKKKKLSSKSKEDIPTLHEEQTQNEEPAEEVPGVTEGEERTAGKSKAKKRKACKENENGLTDGDSTTTKKRKKGKRKDGPTCE</sequence>
<dbReference type="PROSITE" id="PS50174">
    <property type="entry name" value="G_PATCH"/>
    <property type="match status" value="1"/>
</dbReference>
<feature type="compositionally biased region" description="Basic residues" evidence="2">
    <location>
        <begin position="411"/>
        <end position="422"/>
    </location>
</feature>
<evidence type="ECO:0000313" key="4">
    <source>
        <dbReference type="Proteomes" id="UP000515152"/>
    </source>
</evidence>
<gene>
    <name evidence="5" type="primary">gpatch4</name>
</gene>
<dbReference type="KEGG" id="char:105891967"/>
<accession>A0A6P3VJ66</accession>
<dbReference type="PANTHER" id="PTHR23149">
    <property type="entry name" value="G PATCH DOMAIN CONTAINING PROTEIN"/>
    <property type="match status" value="1"/>
</dbReference>
<protein>
    <recommendedName>
        <fullName evidence="1">G patch domain-containing protein 4</fullName>
    </recommendedName>
</protein>
<evidence type="ECO:0000313" key="5">
    <source>
        <dbReference type="RefSeq" id="XP_012673633.2"/>
    </source>
</evidence>
<evidence type="ECO:0000256" key="1">
    <source>
        <dbReference type="ARBA" id="ARBA00040365"/>
    </source>
</evidence>
<dbReference type="InterPro" id="IPR000467">
    <property type="entry name" value="G_patch_dom"/>
</dbReference>
<dbReference type="OrthoDB" id="10019757at2759"/>
<dbReference type="Proteomes" id="UP000515152">
    <property type="component" value="Chromosome 11"/>
</dbReference>
<feature type="compositionally biased region" description="Basic residues" evidence="2">
    <location>
        <begin position="302"/>
        <end position="312"/>
    </location>
</feature>
<feature type="region of interest" description="Disordered" evidence="2">
    <location>
        <begin position="212"/>
        <end position="366"/>
    </location>
</feature>
<dbReference type="GeneID" id="105891967"/>
<dbReference type="PANTHER" id="PTHR23149:SF9">
    <property type="entry name" value="G PATCH DOMAIN-CONTAINING PROTEIN 4"/>
    <property type="match status" value="1"/>
</dbReference>
<organism evidence="4 5">
    <name type="scientific">Clupea harengus</name>
    <name type="common">Atlantic herring</name>
    <dbReference type="NCBI Taxonomy" id="7950"/>
    <lineage>
        <taxon>Eukaryota</taxon>
        <taxon>Metazoa</taxon>
        <taxon>Chordata</taxon>
        <taxon>Craniata</taxon>
        <taxon>Vertebrata</taxon>
        <taxon>Euteleostomi</taxon>
        <taxon>Actinopterygii</taxon>
        <taxon>Neopterygii</taxon>
        <taxon>Teleostei</taxon>
        <taxon>Clupei</taxon>
        <taxon>Clupeiformes</taxon>
        <taxon>Clupeoidei</taxon>
        <taxon>Clupeidae</taxon>
        <taxon>Clupea</taxon>
    </lineage>
</organism>
<feature type="region of interest" description="Disordered" evidence="2">
    <location>
        <begin position="392"/>
        <end position="497"/>
    </location>
</feature>
<dbReference type="CTD" id="54865"/>
<feature type="region of interest" description="Disordered" evidence="2">
    <location>
        <begin position="124"/>
        <end position="153"/>
    </location>
</feature>
<feature type="compositionally biased region" description="Acidic residues" evidence="2">
    <location>
        <begin position="141"/>
        <end position="150"/>
    </location>
</feature>
<reference evidence="5" key="1">
    <citation type="submission" date="2025-08" db="UniProtKB">
        <authorList>
            <consortium name="RefSeq"/>
        </authorList>
    </citation>
    <scope>IDENTIFICATION</scope>
</reference>
<name>A0A6P3VJ66_CLUHA</name>